<dbReference type="AlphaFoldDB" id="B0DMN9"/>
<keyword evidence="1" id="KW-1133">Transmembrane helix</keyword>
<dbReference type="EMBL" id="DS547119">
    <property type="protein sequence ID" value="EDR04320.1"/>
    <property type="molecule type" value="Genomic_DNA"/>
</dbReference>
<evidence type="ECO:0000313" key="3">
    <source>
        <dbReference type="Proteomes" id="UP000001194"/>
    </source>
</evidence>
<keyword evidence="3" id="KW-1185">Reference proteome</keyword>
<organism evidence="3">
    <name type="scientific">Laccaria bicolor (strain S238N-H82 / ATCC MYA-4686)</name>
    <name type="common">Bicoloured deceiver</name>
    <name type="synonym">Laccaria laccata var. bicolor</name>
    <dbReference type="NCBI Taxonomy" id="486041"/>
    <lineage>
        <taxon>Eukaryota</taxon>
        <taxon>Fungi</taxon>
        <taxon>Dikarya</taxon>
        <taxon>Basidiomycota</taxon>
        <taxon>Agaricomycotina</taxon>
        <taxon>Agaricomycetes</taxon>
        <taxon>Agaricomycetidae</taxon>
        <taxon>Agaricales</taxon>
        <taxon>Agaricineae</taxon>
        <taxon>Hydnangiaceae</taxon>
        <taxon>Laccaria</taxon>
    </lineage>
</organism>
<dbReference type="RefSeq" id="XP_001885211.1">
    <property type="nucleotide sequence ID" value="XM_001885176.1"/>
</dbReference>
<dbReference type="GeneID" id="6080709"/>
<reference evidence="2 3" key="1">
    <citation type="journal article" date="2008" name="Nature">
        <title>The genome of Laccaria bicolor provides insights into mycorrhizal symbiosis.</title>
        <authorList>
            <person name="Martin F."/>
            <person name="Aerts A."/>
            <person name="Ahren D."/>
            <person name="Brun A."/>
            <person name="Danchin E.G.J."/>
            <person name="Duchaussoy F."/>
            <person name="Gibon J."/>
            <person name="Kohler A."/>
            <person name="Lindquist E."/>
            <person name="Pereda V."/>
            <person name="Salamov A."/>
            <person name="Shapiro H.J."/>
            <person name="Wuyts J."/>
            <person name="Blaudez D."/>
            <person name="Buee M."/>
            <person name="Brokstein P."/>
            <person name="Canbaeck B."/>
            <person name="Cohen D."/>
            <person name="Courty P.E."/>
            <person name="Coutinho P.M."/>
            <person name="Delaruelle C."/>
            <person name="Detter J.C."/>
            <person name="Deveau A."/>
            <person name="DiFazio S."/>
            <person name="Duplessis S."/>
            <person name="Fraissinet-Tachet L."/>
            <person name="Lucic E."/>
            <person name="Frey-Klett P."/>
            <person name="Fourrey C."/>
            <person name="Feussner I."/>
            <person name="Gay G."/>
            <person name="Grimwood J."/>
            <person name="Hoegger P.J."/>
            <person name="Jain P."/>
            <person name="Kilaru S."/>
            <person name="Labbe J."/>
            <person name="Lin Y.C."/>
            <person name="Legue V."/>
            <person name="Le Tacon F."/>
            <person name="Marmeisse R."/>
            <person name="Melayah D."/>
            <person name="Montanini B."/>
            <person name="Muratet M."/>
            <person name="Nehls U."/>
            <person name="Niculita-Hirzel H."/>
            <person name="Oudot-Le Secq M.P."/>
            <person name="Peter M."/>
            <person name="Quesneville H."/>
            <person name="Rajashekar B."/>
            <person name="Reich M."/>
            <person name="Rouhier N."/>
            <person name="Schmutz J."/>
            <person name="Yin T."/>
            <person name="Chalot M."/>
            <person name="Henrissat B."/>
            <person name="Kuees U."/>
            <person name="Lucas S."/>
            <person name="Van de Peer Y."/>
            <person name="Podila G.K."/>
            <person name="Polle A."/>
            <person name="Pukkila P.J."/>
            <person name="Richardson P.M."/>
            <person name="Rouze P."/>
            <person name="Sanders I.R."/>
            <person name="Stajich J.E."/>
            <person name="Tunlid A."/>
            <person name="Tuskan G."/>
            <person name="Grigoriev I.V."/>
        </authorList>
    </citation>
    <scope>NUCLEOTIDE SEQUENCE [LARGE SCALE GENOMIC DNA]</scope>
    <source>
        <strain evidence="3">S238N-H82 / ATCC MYA-4686</strain>
    </source>
</reference>
<evidence type="ECO:0000313" key="2">
    <source>
        <dbReference type="EMBL" id="EDR04320.1"/>
    </source>
</evidence>
<gene>
    <name evidence="2" type="ORF">LACBIDRAFT_295096</name>
</gene>
<keyword evidence="1" id="KW-0812">Transmembrane</keyword>
<sequence length="301" mass="33055">MVLHTFSSADNYSAFVVSLNFVYTLAAITLSHKLSFTGVPQTFSKSPGLLHDDSWNNCVVRVKRVSVIGRTTEHHSGGLCIKAIALCLKIVPMVQPVQVLLRMVIILNGYPGNIPLGAPWNEVVKKRTRSPKSHPEAAVSGTLDVKGTNSESDGLWTLYEESLKGKFLKVGSLLRLTVAFRLFHCLLFAVLALPTTTTSVCNPKATVRRHLSGTLHCVPPNRFWPHRGIPERVLSIPLYIWQTSSRSVNSDVDMAWGANKIQSPPGLDASAHSVLCACYFVWCVGADMDSHRNNDSHTNAI</sequence>
<proteinExistence type="predicted"/>
<dbReference type="HOGENOM" id="CLU_924587_0_0_1"/>
<feature type="transmembrane region" description="Helical" evidence="1">
    <location>
        <begin position="12"/>
        <end position="30"/>
    </location>
</feature>
<dbReference type="Proteomes" id="UP000001194">
    <property type="component" value="Unassembled WGS sequence"/>
</dbReference>
<dbReference type="KEGG" id="lbc:LACBIDRAFT_295096"/>
<accession>B0DMN9</accession>
<evidence type="ECO:0000256" key="1">
    <source>
        <dbReference type="SAM" id="Phobius"/>
    </source>
</evidence>
<dbReference type="InParanoid" id="B0DMN9"/>
<name>B0DMN9_LACBS</name>
<keyword evidence="1" id="KW-0472">Membrane</keyword>
<protein>
    <submittedName>
        <fullName evidence="2">Predicted protein</fullName>
    </submittedName>
</protein>